<dbReference type="Proteomes" id="UP001060039">
    <property type="component" value="Chromosome"/>
</dbReference>
<gene>
    <name evidence="1" type="ORF">NNL39_09415</name>
</gene>
<evidence type="ECO:0000313" key="2">
    <source>
        <dbReference type="Proteomes" id="UP001060039"/>
    </source>
</evidence>
<accession>A0ABY5FUB2</accession>
<dbReference type="EMBL" id="CP101497">
    <property type="protein sequence ID" value="UTT61890.1"/>
    <property type="molecule type" value="Genomic_DNA"/>
</dbReference>
<organism evidence="1 2">
    <name type="scientific">Microcella humidisoli</name>
    <dbReference type="NCBI Taxonomy" id="2963406"/>
    <lineage>
        <taxon>Bacteria</taxon>
        <taxon>Bacillati</taxon>
        <taxon>Actinomycetota</taxon>
        <taxon>Actinomycetes</taxon>
        <taxon>Micrococcales</taxon>
        <taxon>Microbacteriaceae</taxon>
        <taxon>Microcella</taxon>
    </lineage>
</organism>
<sequence>MRITVPTDDPALVGLVHVEPEEARILVSLADQLQALLADALESPVDDDSAVRRVLPDAYRHEPELADEWRRLSRRGLVDRKIGFARTLSTALAPVADEGIARTVPLTMDAALDWVRGIGDLRLVIADRMGIIVDGDEGAFAEPGLRDVYDWLAWMQDGIVQVLEVREPDAHPAAGGPS</sequence>
<protein>
    <submittedName>
        <fullName evidence="1">DUF2017 domain-containing protein</fullName>
    </submittedName>
</protein>
<reference evidence="1" key="1">
    <citation type="submission" date="2022-07" db="EMBL/GenBank/DDBJ databases">
        <title>Taxonomic analysis of Microcella humidisoli nov. sp., isolated from riverside soil.</title>
        <authorList>
            <person name="Molina K.M."/>
            <person name="Kim S.B."/>
        </authorList>
    </citation>
    <scope>NUCLEOTIDE SEQUENCE</scope>
    <source>
        <strain evidence="1">MMS21-STM10</strain>
    </source>
</reference>
<dbReference type="InterPro" id="IPR018561">
    <property type="entry name" value="AosR"/>
</dbReference>
<name>A0ABY5FUB2_9MICO</name>
<evidence type="ECO:0000313" key="1">
    <source>
        <dbReference type="EMBL" id="UTT61890.1"/>
    </source>
</evidence>
<dbReference type="RefSeq" id="WP_255159031.1">
    <property type="nucleotide sequence ID" value="NZ_CP101497.1"/>
</dbReference>
<keyword evidence="2" id="KW-1185">Reference proteome</keyword>
<dbReference type="Pfam" id="PF09438">
    <property type="entry name" value="DUF2017"/>
    <property type="match status" value="1"/>
</dbReference>
<proteinExistence type="predicted"/>